<evidence type="ECO:0000256" key="10">
    <source>
        <dbReference type="ARBA" id="ARBA00022967"/>
    </source>
</evidence>
<feature type="transmembrane region" description="Helical" evidence="15">
    <location>
        <begin position="61"/>
        <end position="80"/>
    </location>
</feature>
<comment type="catalytic activity">
    <reaction evidence="15">
        <text>Ca(2+)(in) + ATP + H2O = Ca(2+)(out) + ADP + phosphate + H(+)</text>
        <dbReference type="Rhea" id="RHEA:18105"/>
        <dbReference type="ChEBI" id="CHEBI:15377"/>
        <dbReference type="ChEBI" id="CHEBI:15378"/>
        <dbReference type="ChEBI" id="CHEBI:29108"/>
        <dbReference type="ChEBI" id="CHEBI:30616"/>
        <dbReference type="ChEBI" id="CHEBI:43474"/>
        <dbReference type="ChEBI" id="CHEBI:456216"/>
        <dbReference type="EC" id="7.2.2.10"/>
    </reaction>
</comment>
<accession>A0A316W6J0</accession>
<evidence type="ECO:0000256" key="13">
    <source>
        <dbReference type="ARBA" id="ARBA00023136"/>
    </source>
</evidence>
<dbReference type="SUPFAM" id="SSF81653">
    <property type="entry name" value="Calcium ATPase, transduction domain A"/>
    <property type="match status" value="1"/>
</dbReference>
<comment type="caution">
    <text evidence="15">Lacks conserved residue(s) required for the propagation of feature annotation.</text>
</comment>
<sequence length="1005" mass="108338">MEAAWTKTEEQVLAHWQVDAAKGLSEAQVVERRTKYGSNELEDEPPTPLWQLILEQFKDQLVIILLASAVISFVLALVELEENSSVIAALVEPAVIFLILIANATVGVVQERNADQAIEALKEYSPDYTTVIRGGSASRIRAADVVPGDVITVNVGDKVPADARLVKITSSSFRVDQAILTGESVSVNKSLGAVKDAKAVKQDMTNILFSGTTIATGSATAVVFATGASTAIGDIHAAISAEEDEKTPLQEKLDDFGDKLAKVITIICILVWAINVRHFFDPSHGGAFKGAIYYFKIAVALAVAAIPEGLAAVITACLALGTRKMAKRNAIVRHLPSVETLGSTNVICSDKTGTLTTNQMSVTRFAVLSSADAAAEFEVEGTSFAPQGEITSNGRSVRSLNKAGSAINALAEVCAVCNDANIALEKGSYQAVGQPTEASLKVLVEKLGSHDSKVNQQIESLSPQQRTTAVSDTYTKALGRILTLEFGRDRKSMSTLVKRDDGTGALLVKGAPEAVLDRCETALLSGGSEVKLTKKSRAQLDHLIGSYATQGLRVLALATVENAPLDPNAYRSDSPAEYVKFEQRMRFVGLVGMLDPPRPEVRTAIARCRAAGIRVICITGDNKATAEAICRSIGIFRQDEELSGKSYTGREFDDLSEDQKRRAVLRASLFSRTEPNHKSKLVELLQQQNLVVAMTGDGVNDAPALKRADIGIAMGKGGTAVAQMASDMVLADDNFATIESAVEEGRAIYNNTLAFIRYLISSNIGEVASIFITVLTGLPEALIPVQLLWVNLVTDGLPATALSFNPPDKGIMSVPPRRRSDPLVTPAGFARWLAVGLYIGFATCGGYAWWYLFYENGPKVSWYELTHFHQCSTFSIGCKPFEESRAASTISLSILVVIEMLNAVNALSDADSILVTSPFSNPFLIGAIVLSLFLHYLICAVPVLQDLFHVQALTQAEMKAVFYFSAPVVVIEEICKFITRVATRQQREARQKEEARIEKELSAEK</sequence>
<dbReference type="GeneID" id="37034838"/>
<dbReference type="NCBIfam" id="TIGR01494">
    <property type="entry name" value="ATPase_P-type"/>
    <property type="match status" value="2"/>
</dbReference>
<organism evidence="17 18">
    <name type="scientific">Ceraceosorus guamensis</name>
    <dbReference type="NCBI Taxonomy" id="1522189"/>
    <lineage>
        <taxon>Eukaryota</taxon>
        <taxon>Fungi</taxon>
        <taxon>Dikarya</taxon>
        <taxon>Basidiomycota</taxon>
        <taxon>Ustilaginomycotina</taxon>
        <taxon>Exobasidiomycetes</taxon>
        <taxon>Ceraceosorales</taxon>
        <taxon>Ceraceosoraceae</taxon>
        <taxon>Ceraceosorus</taxon>
    </lineage>
</organism>
<evidence type="ECO:0000256" key="9">
    <source>
        <dbReference type="ARBA" id="ARBA00022842"/>
    </source>
</evidence>
<dbReference type="Gene3D" id="1.20.1110.10">
    <property type="entry name" value="Calcium-transporting ATPase, transmembrane domain"/>
    <property type="match status" value="1"/>
</dbReference>
<keyword evidence="3 15" id="KW-0109">Calcium transport</keyword>
<keyword evidence="18" id="KW-1185">Reference proteome</keyword>
<dbReference type="PRINTS" id="PR00119">
    <property type="entry name" value="CATATPASE"/>
</dbReference>
<dbReference type="PANTHER" id="PTHR42861">
    <property type="entry name" value="CALCIUM-TRANSPORTING ATPASE"/>
    <property type="match status" value="1"/>
</dbReference>
<feature type="transmembrane region" description="Helical" evidence="15">
    <location>
        <begin position="292"/>
        <end position="320"/>
    </location>
</feature>
<dbReference type="SFLD" id="SFLDS00003">
    <property type="entry name" value="Haloacid_Dehalogenase"/>
    <property type="match status" value="1"/>
</dbReference>
<keyword evidence="9" id="KW-0460">Magnesium</keyword>
<feature type="domain" description="Cation-transporting P-type ATPase N-terminal" evidence="16">
    <location>
        <begin position="3"/>
        <end position="77"/>
    </location>
</feature>
<proteinExistence type="inferred from homology"/>
<dbReference type="GO" id="GO:0005388">
    <property type="term" value="F:P-type calcium transporter activity"/>
    <property type="evidence" value="ECO:0007669"/>
    <property type="project" value="UniProtKB-EC"/>
</dbReference>
<keyword evidence="8 15" id="KW-0067">ATP-binding</keyword>
<keyword evidence="10" id="KW-1278">Translocase</keyword>
<dbReference type="InterPro" id="IPR023299">
    <property type="entry name" value="ATPase_P-typ_cyto_dom_N"/>
</dbReference>
<dbReference type="NCBIfam" id="TIGR01116">
    <property type="entry name" value="ATPase-IIA1_Ca"/>
    <property type="match status" value="1"/>
</dbReference>
<protein>
    <recommendedName>
        <fullName evidence="15">Calcium-transporting ATPase</fullName>
        <ecNumber evidence="15">7.2.2.10</ecNumber>
    </recommendedName>
</protein>
<evidence type="ECO:0000256" key="15">
    <source>
        <dbReference type="RuleBase" id="RU361146"/>
    </source>
</evidence>
<dbReference type="EC" id="7.2.2.10" evidence="15"/>
<keyword evidence="5" id="KW-0479">Metal-binding</keyword>
<dbReference type="InterPro" id="IPR044492">
    <property type="entry name" value="P_typ_ATPase_HD_dom"/>
</dbReference>
<evidence type="ECO:0000256" key="7">
    <source>
        <dbReference type="ARBA" id="ARBA00022837"/>
    </source>
</evidence>
<dbReference type="Pfam" id="PF00690">
    <property type="entry name" value="Cation_ATPase_N"/>
    <property type="match status" value="1"/>
</dbReference>
<dbReference type="InterPro" id="IPR059000">
    <property type="entry name" value="ATPase_P-type_domA"/>
</dbReference>
<keyword evidence="11 15" id="KW-1133">Transmembrane helix</keyword>
<dbReference type="GO" id="GO:0012505">
    <property type="term" value="C:endomembrane system"/>
    <property type="evidence" value="ECO:0007669"/>
    <property type="project" value="UniProtKB-SubCell"/>
</dbReference>
<dbReference type="FunFam" id="1.20.1110.10:FF:000065">
    <property type="entry name" value="Sarcoplasmic/endoplasmic reticulum calcium ATPase 1"/>
    <property type="match status" value="1"/>
</dbReference>
<feature type="transmembrane region" description="Helical" evidence="15">
    <location>
        <begin position="86"/>
        <end position="109"/>
    </location>
</feature>
<dbReference type="Gene3D" id="3.40.1110.10">
    <property type="entry name" value="Calcium-transporting ATPase, cytoplasmic domain N"/>
    <property type="match status" value="1"/>
</dbReference>
<keyword evidence="4 15" id="KW-0812">Transmembrane</keyword>
<dbReference type="FunFam" id="1.20.1110.10:FF:000037">
    <property type="entry name" value="Calcium-transporting ATPase, putative"/>
    <property type="match status" value="1"/>
</dbReference>
<evidence type="ECO:0000313" key="17">
    <source>
        <dbReference type="EMBL" id="PWN45507.1"/>
    </source>
</evidence>
<dbReference type="SFLD" id="SFLDG00002">
    <property type="entry name" value="C1.7:_P-type_atpase_like"/>
    <property type="match status" value="1"/>
</dbReference>
<dbReference type="FunFam" id="3.40.50.1000:FF:000001">
    <property type="entry name" value="Phospholipid-transporting ATPase IC"/>
    <property type="match status" value="1"/>
</dbReference>
<name>A0A316W6J0_9BASI</name>
<dbReference type="SUPFAM" id="SSF81665">
    <property type="entry name" value="Calcium ATPase, transmembrane domain M"/>
    <property type="match status" value="1"/>
</dbReference>
<dbReference type="InParanoid" id="A0A316W6J0"/>
<dbReference type="Pfam" id="PF13246">
    <property type="entry name" value="Cation_ATPase"/>
    <property type="match status" value="1"/>
</dbReference>
<dbReference type="Gene3D" id="3.40.50.1000">
    <property type="entry name" value="HAD superfamily/HAD-like"/>
    <property type="match status" value="1"/>
</dbReference>
<evidence type="ECO:0000313" key="18">
    <source>
        <dbReference type="Proteomes" id="UP000245783"/>
    </source>
</evidence>
<dbReference type="Proteomes" id="UP000245783">
    <property type="component" value="Unassembled WGS sequence"/>
</dbReference>
<dbReference type="FunFam" id="2.70.150.10:FF:000014">
    <property type="entry name" value="Calcium-transporting ATPase, putative"/>
    <property type="match status" value="1"/>
</dbReference>
<dbReference type="STRING" id="1522189.A0A316W6J0"/>
<keyword evidence="2 15" id="KW-0813">Transport</keyword>
<keyword evidence="6 15" id="KW-0547">Nucleotide-binding</keyword>
<comment type="subcellular location">
    <subcellularLocation>
        <location evidence="1">Endomembrane system</location>
        <topology evidence="1">Multi-pass membrane protein</topology>
    </subcellularLocation>
    <subcellularLocation>
        <location evidence="15">Membrane</location>
        <topology evidence="15">Multi-pass membrane protein</topology>
    </subcellularLocation>
</comment>
<dbReference type="SUPFAM" id="SSF56784">
    <property type="entry name" value="HAD-like"/>
    <property type="match status" value="1"/>
</dbReference>
<dbReference type="EMBL" id="KZ819355">
    <property type="protein sequence ID" value="PWN45507.1"/>
    <property type="molecule type" value="Genomic_DNA"/>
</dbReference>
<feature type="transmembrane region" description="Helical" evidence="15">
    <location>
        <begin position="923"/>
        <end position="944"/>
    </location>
</feature>
<dbReference type="Gene3D" id="2.70.150.10">
    <property type="entry name" value="Calcium-transporting ATPase, cytoplasmic transduction domain A"/>
    <property type="match status" value="1"/>
</dbReference>
<evidence type="ECO:0000256" key="5">
    <source>
        <dbReference type="ARBA" id="ARBA00022723"/>
    </source>
</evidence>
<evidence type="ECO:0000256" key="11">
    <source>
        <dbReference type="ARBA" id="ARBA00022989"/>
    </source>
</evidence>
<dbReference type="InterPro" id="IPR006068">
    <property type="entry name" value="ATPase_P-typ_cation-transptr_C"/>
</dbReference>
<dbReference type="InterPro" id="IPR023214">
    <property type="entry name" value="HAD_sf"/>
</dbReference>
<evidence type="ECO:0000256" key="3">
    <source>
        <dbReference type="ARBA" id="ARBA00022568"/>
    </source>
</evidence>
<dbReference type="InterPro" id="IPR005782">
    <property type="entry name" value="P-type_ATPase_IIA"/>
</dbReference>
<dbReference type="InterPro" id="IPR008250">
    <property type="entry name" value="ATPase_P-typ_transduc_dom_A_sf"/>
</dbReference>
<dbReference type="SMART" id="SM00831">
    <property type="entry name" value="Cation_ATPase_N"/>
    <property type="match status" value="1"/>
</dbReference>
<dbReference type="Pfam" id="PF00689">
    <property type="entry name" value="Cation_ATPase_C"/>
    <property type="match status" value="1"/>
</dbReference>
<dbReference type="RefSeq" id="XP_025372667.1">
    <property type="nucleotide sequence ID" value="XM_025512968.1"/>
</dbReference>
<dbReference type="GO" id="GO:0016020">
    <property type="term" value="C:membrane"/>
    <property type="evidence" value="ECO:0007669"/>
    <property type="project" value="UniProtKB-SubCell"/>
</dbReference>
<dbReference type="InterPro" id="IPR001757">
    <property type="entry name" value="P_typ_ATPase"/>
</dbReference>
<gene>
    <name evidence="17" type="ORF">IE81DRAFT_320269</name>
</gene>
<dbReference type="InterPro" id="IPR036412">
    <property type="entry name" value="HAD-like_sf"/>
</dbReference>
<comment type="function">
    <text evidence="15">Catalyzes the hydrolysis of ATP coupled with the transport of calcium.</text>
</comment>
<dbReference type="SFLD" id="SFLDF00027">
    <property type="entry name" value="p-type_atpase"/>
    <property type="match status" value="1"/>
</dbReference>
<feature type="transmembrane region" description="Helical" evidence="15">
    <location>
        <begin position="829"/>
        <end position="852"/>
    </location>
</feature>
<dbReference type="GO" id="GO:0005524">
    <property type="term" value="F:ATP binding"/>
    <property type="evidence" value="ECO:0007669"/>
    <property type="project" value="UniProtKB-KW"/>
</dbReference>
<evidence type="ECO:0000259" key="16">
    <source>
        <dbReference type="SMART" id="SM00831"/>
    </source>
</evidence>
<evidence type="ECO:0000256" key="12">
    <source>
        <dbReference type="ARBA" id="ARBA00023065"/>
    </source>
</evidence>
<dbReference type="InterPro" id="IPR004014">
    <property type="entry name" value="ATPase_P-typ_cation-transptr_N"/>
</dbReference>
<evidence type="ECO:0000256" key="6">
    <source>
        <dbReference type="ARBA" id="ARBA00022741"/>
    </source>
</evidence>
<keyword evidence="7 15" id="KW-0106">Calcium</keyword>
<evidence type="ECO:0000256" key="4">
    <source>
        <dbReference type="ARBA" id="ARBA00022692"/>
    </source>
</evidence>
<dbReference type="GO" id="GO:0016887">
    <property type="term" value="F:ATP hydrolysis activity"/>
    <property type="evidence" value="ECO:0007669"/>
    <property type="project" value="InterPro"/>
</dbReference>
<dbReference type="AlphaFoldDB" id="A0A316W6J0"/>
<dbReference type="SUPFAM" id="SSF81660">
    <property type="entry name" value="Metal cation-transporting ATPase, ATP-binding domain N"/>
    <property type="match status" value="1"/>
</dbReference>
<evidence type="ECO:0000256" key="14">
    <source>
        <dbReference type="ARBA" id="ARBA00038148"/>
    </source>
</evidence>
<keyword evidence="13 15" id="KW-0472">Membrane</keyword>
<feature type="transmembrane region" description="Helical" evidence="15">
    <location>
        <begin position="260"/>
        <end position="280"/>
    </location>
</feature>
<comment type="similarity">
    <text evidence="14 15">Belongs to the cation transport ATPase (P-type) (TC 3.A.3) family.</text>
</comment>
<dbReference type="InterPro" id="IPR018303">
    <property type="entry name" value="ATPase_P-typ_P_site"/>
</dbReference>
<evidence type="ECO:0000256" key="8">
    <source>
        <dbReference type="ARBA" id="ARBA00022840"/>
    </source>
</evidence>
<dbReference type="FunFam" id="3.40.1110.10:FF:000021">
    <property type="entry name" value="calcium-transporting ATPase, endoplasmic reticulum-type"/>
    <property type="match status" value="1"/>
</dbReference>
<dbReference type="Pfam" id="PF00122">
    <property type="entry name" value="E1-E2_ATPase"/>
    <property type="match status" value="1"/>
</dbReference>
<dbReference type="FunFam" id="3.40.50.1000:FF:000005">
    <property type="entry name" value="Calcium-transporting ATPase 1"/>
    <property type="match status" value="1"/>
</dbReference>
<dbReference type="InterPro" id="IPR023298">
    <property type="entry name" value="ATPase_P-typ_TM_dom_sf"/>
</dbReference>
<keyword evidence="12 15" id="KW-0406">Ion transport</keyword>
<dbReference type="PROSITE" id="PS00154">
    <property type="entry name" value="ATPASE_E1_E2"/>
    <property type="match status" value="1"/>
</dbReference>
<evidence type="ECO:0000256" key="1">
    <source>
        <dbReference type="ARBA" id="ARBA00004127"/>
    </source>
</evidence>
<dbReference type="OrthoDB" id="3352408at2759"/>
<evidence type="ECO:0000256" key="2">
    <source>
        <dbReference type="ARBA" id="ARBA00022448"/>
    </source>
</evidence>
<dbReference type="GO" id="GO:0046872">
    <property type="term" value="F:metal ion binding"/>
    <property type="evidence" value="ECO:0007669"/>
    <property type="project" value="UniProtKB-KW"/>
</dbReference>
<reference evidence="17 18" key="1">
    <citation type="journal article" date="2018" name="Mol. Biol. Evol.">
        <title>Broad Genomic Sampling Reveals a Smut Pathogenic Ancestry of the Fungal Clade Ustilaginomycotina.</title>
        <authorList>
            <person name="Kijpornyongpan T."/>
            <person name="Mondo S.J."/>
            <person name="Barry K."/>
            <person name="Sandor L."/>
            <person name="Lee J."/>
            <person name="Lipzen A."/>
            <person name="Pangilinan J."/>
            <person name="LaButti K."/>
            <person name="Hainaut M."/>
            <person name="Henrissat B."/>
            <person name="Grigoriev I.V."/>
            <person name="Spatafora J.W."/>
            <person name="Aime M.C."/>
        </authorList>
    </citation>
    <scope>NUCLEOTIDE SEQUENCE [LARGE SCALE GENOMIC DNA]</scope>
    <source>
        <strain evidence="17 18">MCA 4658</strain>
    </source>
</reference>